<dbReference type="Pfam" id="PF00083">
    <property type="entry name" value="Sugar_tr"/>
    <property type="match status" value="1"/>
</dbReference>
<evidence type="ECO:0000313" key="10">
    <source>
        <dbReference type="Proteomes" id="UP000541444"/>
    </source>
</evidence>
<comment type="caution">
    <text evidence="9">The sequence shown here is derived from an EMBL/GenBank/DDBJ whole genome shotgun (WGS) entry which is preliminary data.</text>
</comment>
<protein>
    <recommendedName>
        <fullName evidence="8">Major facilitator superfamily (MFS) profile domain-containing protein</fullName>
    </recommendedName>
</protein>
<evidence type="ECO:0000256" key="5">
    <source>
        <dbReference type="ARBA" id="ARBA00023136"/>
    </source>
</evidence>
<feature type="transmembrane region" description="Helical" evidence="6">
    <location>
        <begin position="77"/>
        <end position="95"/>
    </location>
</feature>
<evidence type="ECO:0000256" key="3">
    <source>
        <dbReference type="ARBA" id="ARBA00022692"/>
    </source>
</evidence>
<organism evidence="9 10">
    <name type="scientific">Kingdonia uniflora</name>
    <dbReference type="NCBI Taxonomy" id="39325"/>
    <lineage>
        <taxon>Eukaryota</taxon>
        <taxon>Viridiplantae</taxon>
        <taxon>Streptophyta</taxon>
        <taxon>Embryophyta</taxon>
        <taxon>Tracheophyta</taxon>
        <taxon>Spermatophyta</taxon>
        <taxon>Magnoliopsida</taxon>
        <taxon>Ranunculales</taxon>
        <taxon>Circaeasteraceae</taxon>
        <taxon>Kingdonia</taxon>
    </lineage>
</organism>
<name>A0A7J7P6P2_9MAGN</name>
<dbReference type="PANTHER" id="PTHR23511:SF5">
    <property type="entry name" value="MAJOR FACILITATOR-TYPE TRANSPORTER HXNZ-RELATED"/>
    <property type="match status" value="1"/>
</dbReference>
<feature type="transmembrane region" description="Helical" evidence="6">
    <location>
        <begin position="107"/>
        <end position="136"/>
    </location>
</feature>
<feature type="transmembrane region" description="Helical" evidence="6">
    <location>
        <begin position="235"/>
        <end position="253"/>
    </location>
</feature>
<proteinExistence type="predicted"/>
<evidence type="ECO:0000256" key="6">
    <source>
        <dbReference type="SAM" id="Phobius"/>
    </source>
</evidence>
<evidence type="ECO:0000256" key="2">
    <source>
        <dbReference type="ARBA" id="ARBA00022448"/>
    </source>
</evidence>
<dbReference type="AlphaFoldDB" id="A0A7J7P6P2"/>
<dbReference type="PANTHER" id="PTHR23511">
    <property type="entry name" value="SYNAPTIC VESICLE GLYCOPROTEIN 2"/>
    <property type="match status" value="1"/>
</dbReference>
<feature type="signal peptide" evidence="7">
    <location>
        <begin position="1"/>
        <end position="18"/>
    </location>
</feature>
<dbReference type="InterPro" id="IPR020846">
    <property type="entry name" value="MFS_dom"/>
</dbReference>
<accession>A0A7J7P6P2</accession>
<evidence type="ECO:0000256" key="4">
    <source>
        <dbReference type="ARBA" id="ARBA00022989"/>
    </source>
</evidence>
<comment type="subcellular location">
    <subcellularLocation>
        <location evidence="1">Membrane</location>
        <topology evidence="1">Multi-pass membrane protein</topology>
    </subcellularLocation>
</comment>
<keyword evidence="3 6" id="KW-0812">Transmembrane</keyword>
<keyword evidence="5 6" id="KW-0472">Membrane</keyword>
<dbReference type="InterPro" id="IPR005828">
    <property type="entry name" value="MFS_sugar_transport-like"/>
</dbReference>
<evidence type="ECO:0000256" key="7">
    <source>
        <dbReference type="SAM" id="SignalP"/>
    </source>
</evidence>
<keyword evidence="2" id="KW-0813">Transport</keyword>
<keyword evidence="7" id="KW-0732">Signal</keyword>
<dbReference type="PROSITE" id="PS50850">
    <property type="entry name" value="MFS"/>
    <property type="match status" value="1"/>
</dbReference>
<dbReference type="SUPFAM" id="SSF103473">
    <property type="entry name" value="MFS general substrate transporter"/>
    <property type="match status" value="1"/>
</dbReference>
<dbReference type="GO" id="GO:0016020">
    <property type="term" value="C:membrane"/>
    <property type="evidence" value="ECO:0007669"/>
    <property type="project" value="UniProtKB-SubCell"/>
</dbReference>
<reference evidence="9 10" key="1">
    <citation type="journal article" date="2020" name="IScience">
        <title>Genome Sequencing of the Endangered Kingdonia uniflora (Circaeasteraceae, Ranunculales) Reveals Potential Mechanisms of Evolutionary Specialization.</title>
        <authorList>
            <person name="Sun Y."/>
            <person name="Deng T."/>
            <person name="Zhang A."/>
            <person name="Moore M.J."/>
            <person name="Landis J.B."/>
            <person name="Lin N."/>
            <person name="Zhang H."/>
            <person name="Zhang X."/>
            <person name="Huang J."/>
            <person name="Zhang X."/>
            <person name="Sun H."/>
            <person name="Wang H."/>
        </authorList>
    </citation>
    <scope>NUCLEOTIDE SEQUENCE [LARGE SCALE GENOMIC DNA]</scope>
    <source>
        <strain evidence="9">TB1705</strain>
        <tissue evidence="9">Leaf</tissue>
    </source>
</reference>
<sequence length="295" mass="32510">MIWMLLTIISLIKQVGNGGPMFTIGKALASMGFENFQGLVLVFAGMGWVLEAMEIMLLSFVGSAVQSMWGLSSCQESFIASIVFAGMLVGAYLWGVVSDNHGRRKEFLIPVIVMFVDSFLSVFSSNYASLLILRCLVGAGLGAYHAKVGVEVTTCIVIFAVFSLLVFYSVTPELPSLALLTSELVHPSRQCGSTSLHLQNSQDTIPYRNMFLTSLAELPRLLLAALIMDRLGQKVSMLTIFFLSYIFLLPLVIHQPESLTNELLFGSRICITGESTVAFFMLPRLVLHSQLIWVY</sequence>
<dbReference type="GO" id="GO:0022857">
    <property type="term" value="F:transmembrane transporter activity"/>
    <property type="evidence" value="ECO:0007669"/>
    <property type="project" value="InterPro"/>
</dbReference>
<dbReference type="EMBL" id="JACGCM010000223">
    <property type="protein sequence ID" value="KAF6174993.1"/>
    <property type="molecule type" value="Genomic_DNA"/>
</dbReference>
<dbReference type="InterPro" id="IPR036259">
    <property type="entry name" value="MFS_trans_sf"/>
</dbReference>
<evidence type="ECO:0000259" key="8">
    <source>
        <dbReference type="PROSITE" id="PS50850"/>
    </source>
</evidence>
<evidence type="ECO:0000256" key="1">
    <source>
        <dbReference type="ARBA" id="ARBA00004141"/>
    </source>
</evidence>
<gene>
    <name evidence="9" type="ORF">GIB67_026481</name>
</gene>
<dbReference type="OrthoDB" id="4139357at2759"/>
<feature type="chain" id="PRO_5029544152" description="Major facilitator superfamily (MFS) profile domain-containing protein" evidence="7">
    <location>
        <begin position="19"/>
        <end position="295"/>
    </location>
</feature>
<dbReference type="Gene3D" id="1.20.1250.20">
    <property type="entry name" value="MFS general substrate transporter like domains"/>
    <property type="match status" value="1"/>
</dbReference>
<feature type="transmembrane region" description="Helical" evidence="6">
    <location>
        <begin position="148"/>
        <end position="170"/>
    </location>
</feature>
<evidence type="ECO:0000313" key="9">
    <source>
        <dbReference type="EMBL" id="KAF6174993.1"/>
    </source>
</evidence>
<keyword evidence="4 6" id="KW-1133">Transmembrane helix</keyword>
<feature type="transmembrane region" description="Helical" evidence="6">
    <location>
        <begin position="265"/>
        <end position="287"/>
    </location>
</feature>
<feature type="domain" description="Major facilitator superfamily (MFS) profile" evidence="8">
    <location>
        <begin position="40"/>
        <end position="295"/>
    </location>
</feature>
<keyword evidence="10" id="KW-1185">Reference proteome</keyword>
<feature type="transmembrane region" description="Helical" evidence="6">
    <location>
        <begin position="39"/>
        <end position="65"/>
    </location>
</feature>
<dbReference type="Proteomes" id="UP000541444">
    <property type="component" value="Unassembled WGS sequence"/>
</dbReference>